<dbReference type="AlphaFoldDB" id="F8IL07"/>
<dbReference type="Proteomes" id="UP000000292">
    <property type="component" value="Chromosome"/>
</dbReference>
<dbReference type="STRING" id="1048834.TC41_0421"/>
<feature type="transmembrane region" description="Helical" evidence="2">
    <location>
        <begin position="16"/>
        <end position="38"/>
    </location>
</feature>
<dbReference type="InterPro" id="IPR014717">
    <property type="entry name" value="Transl_elong_EF1B/ribsomal_bS6"/>
</dbReference>
<dbReference type="Pfam" id="PF04612">
    <property type="entry name" value="T2SSM"/>
    <property type="match status" value="1"/>
</dbReference>
<protein>
    <submittedName>
        <fullName evidence="3">Uncharacterized protein</fullName>
    </submittedName>
</protein>
<dbReference type="RefSeq" id="WP_014463297.1">
    <property type="nucleotide sequence ID" value="NC_017167.1"/>
</dbReference>
<dbReference type="Gene3D" id="3.30.70.60">
    <property type="match status" value="1"/>
</dbReference>
<dbReference type="HOGENOM" id="CLU_1399909_0_0_9"/>
<proteinExistence type="predicted"/>
<evidence type="ECO:0000256" key="1">
    <source>
        <dbReference type="SAM" id="MobiDB-lite"/>
    </source>
</evidence>
<dbReference type="EMBL" id="CP002902">
    <property type="protein sequence ID" value="AEJ42387.1"/>
    <property type="molecule type" value="Genomic_DNA"/>
</dbReference>
<keyword evidence="2" id="KW-1133">Transmembrane helix</keyword>
<feature type="compositionally biased region" description="Low complexity" evidence="1">
    <location>
        <begin position="115"/>
        <end position="132"/>
    </location>
</feature>
<keyword evidence="2" id="KW-0812">Transmembrane</keyword>
<sequence>MKLTLSRSLSQRDKSILLVLGVVVVLLLVYLIGVRPALDQLSNLAQERSSLEQTLASLGQVHAQQQQVEQQGKNVLSRVPIGPHEANALEVINEIAQKDKVTLVSVELGQGTGSTGASPTMPSGSGSATSSSQVQGGALPSLQYTISATGSTSDLEAFFADLATAPRLMTVQLQSAVGTASGVTANFTLTAYYRNG</sequence>
<feature type="region of interest" description="Disordered" evidence="1">
    <location>
        <begin position="112"/>
        <end position="134"/>
    </location>
</feature>
<dbReference type="KEGG" id="aad:TC41_0421"/>
<evidence type="ECO:0000313" key="3">
    <source>
        <dbReference type="EMBL" id="AEJ42387.1"/>
    </source>
</evidence>
<dbReference type="PATRIC" id="fig|1048834.4.peg.391"/>
<keyword evidence="2" id="KW-0472">Membrane</keyword>
<organism evidence="3">
    <name type="scientific">Alicyclobacillus acidocaldarius (strain Tc-4-1)</name>
    <name type="common">Bacillus acidocaldarius</name>
    <dbReference type="NCBI Taxonomy" id="1048834"/>
    <lineage>
        <taxon>Bacteria</taxon>
        <taxon>Bacillati</taxon>
        <taxon>Bacillota</taxon>
        <taxon>Bacilli</taxon>
        <taxon>Bacillales</taxon>
        <taxon>Alicyclobacillaceae</taxon>
        <taxon>Alicyclobacillus</taxon>
    </lineage>
</organism>
<dbReference type="OrthoDB" id="2376050at2"/>
<accession>F8IL07</accession>
<dbReference type="InterPro" id="IPR007690">
    <property type="entry name" value="T2SS_GspM"/>
</dbReference>
<reference evidence="3" key="1">
    <citation type="journal article" date="2011" name="J. Bacteriol.">
        <title>Complete Genome Sequence of Alicyclobacillus acidocaldarius Strain Tc-4-1.</title>
        <authorList>
            <person name="Chen Y."/>
            <person name="He Y."/>
            <person name="Zhang B."/>
            <person name="Yang J."/>
            <person name="Li W."/>
            <person name="Dong Z."/>
            <person name="Hu S."/>
        </authorList>
    </citation>
    <scope>NUCLEOTIDE SEQUENCE [LARGE SCALE GENOMIC DNA]</scope>
    <source>
        <strain evidence="3">Tc-4-1</strain>
    </source>
</reference>
<name>F8IL07_ALIAT</name>
<dbReference type="GO" id="GO:0015627">
    <property type="term" value="C:type II protein secretion system complex"/>
    <property type="evidence" value="ECO:0007669"/>
    <property type="project" value="InterPro"/>
</dbReference>
<evidence type="ECO:0000256" key="2">
    <source>
        <dbReference type="SAM" id="Phobius"/>
    </source>
</evidence>
<dbReference type="GO" id="GO:0015628">
    <property type="term" value="P:protein secretion by the type II secretion system"/>
    <property type="evidence" value="ECO:0007669"/>
    <property type="project" value="InterPro"/>
</dbReference>
<gene>
    <name evidence="3" type="ordered locus">TC41_0421</name>
</gene>